<dbReference type="KEGG" id="vbl:L21SP4_01330"/>
<proteinExistence type="predicted"/>
<name>A0A0G3EE36_9BACT</name>
<organism evidence="1 2">
    <name type="scientific">Kiritimatiella glycovorans</name>
    <dbReference type="NCBI Taxonomy" id="1307763"/>
    <lineage>
        <taxon>Bacteria</taxon>
        <taxon>Pseudomonadati</taxon>
        <taxon>Kiritimatiellota</taxon>
        <taxon>Kiritimatiellia</taxon>
        <taxon>Kiritimatiellales</taxon>
        <taxon>Kiritimatiellaceae</taxon>
        <taxon>Kiritimatiella</taxon>
    </lineage>
</organism>
<gene>
    <name evidence="1" type="ORF">L21SP4_01330</name>
</gene>
<dbReference type="EMBL" id="CP010904">
    <property type="protein sequence ID" value="AKJ64578.1"/>
    <property type="molecule type" value="Genomic_DNA"/>
</dbReference>
<accession>A0A0G3EE36</accession>
<dbReference type="AlphaFoldDB" id="A0A0G3EE36"/>
<keyword evidence="2" id="KW-1185">Reference proteome</keyword>
<evidence type="ECO:0000313" key="2">
    <source>
        <dbReference type="Proteomes" id="UP000035268"/>
    </source>
</evidence>
<sequence>MIQPVSVEVFQTYGQLIPGRVEDGYGRSFKFRPPAHDLKDRFRRGRVVETLVMGMPADQQIEAGLLEGRHPE</sequence>
<reference evidence="1 2" key="2">
    <citation type="journal article" date="2016" name="ISME J.">
        <title>Characterization of the first cultured representative of Verrucomicrobia subdivision 5 indicates the proposal of a novel phylum.</title>
        <authorList>
            <person name="Spring S."/>
            <person name="Bunk B."/>
            <person name="Sproer C."/>
            <person name="Schumann P."/>
            <person name="Rohde M."/>
            <person name="Tindall B.J."/>
            <person name="Klenk H.P."/>
        </authorList>
    </citation>
    <scope>NUCLEOTIDE SEQUENCE [LARGE SCALE GENOMIC DNA]</scope>
    <source>
        <strain evidence="1 2">L21-Fru-AB</strain>
    </source>
</reference>
<protein>
    <submittedName>
        <fullName evidence="1">Uncharacterized protein</fullName>
    </submittedName>
</protein>
<reference evidence="2" key="1">
    <citation type="submission" date="2015-02" db="EMBL/GenBank/DDBJ databases">
        <title>Description and complete genome sequence of the first cultured representative of the subdivision 5 of the Verrucomicrobia phylum.</title>
        <authorList>
            <person name="Spring S."/>
            <person name="Bunk B."/>
            <person name="Sproer C."/>
            <person name="Klenk H.-P."/>
        </authorList>
    </citation>
    <scope>NUCLEOTIDE SEQUENCE [LARGE SCALE GENOMIC DNA]</scope>
    <source>
        <strain evidence="2">L21-Fru-AB</strain>
    </source>
</reference>
<dbReference type="Proteomes" id="UP000035268">
    <property type="component" value="Chromosome"/>
</dbReference>
<evidence type="ECO:0000313" key="1">
    <source>
        <dbReference type="EMBL" id="AKJ64578.1"/>
    </source>
</evidence>